<gene>
    <name evidence="1" type="ORF">ALEPTO_LOCUS11995</name>
</gene>
<proteinExistence type="predicted"/>
<protein>
    <submittedName>
        <fullName evidence="1">12823_t:CDS:1</fullName>
    </submittedName>
</protein>
<dbReference type="EMBL" id="CAJVPS010023520">
    <property type="protein sequence ID" value="CAG8713834.1"/>
    <property type="molecule type" value="Genomic_DNA"/>
</dbReference>
<keyword evidence="2" id="KW-1185">Reference proteome</keyword>
<accession>A0A9N9HZJ8</accession>
<sequence length="65" mass="7663">LTDNVSAYHYLNKRYRTYKNCDPKKFYADEGPFTEHCRKGGSIRGVDALRDFLNELQLWNETTVC</sequence>
<dbReference type="Proteomes" id="UP000789508">
    <property type="component" value="Unassembled WGS sequence"/>
</dbReference>
<comment type="caution">
    <text evidence="1">The sequence shown here is derived from an EMBL/GenBank/DDBJ whole genome shotgun (WGS) entry which is preliminary data.</text>
</comment>
<feature type="non-terminal residue" evidence="1">
    <location>
        <position position="1"/>
    </location>
</feature>
<feature type="non-terminal residue" evidence="1">
    <location>
        <position position="65"/>
    </location>
</feature>
<reference evidence="1" key="1">
    <citation type="submission" date="2021-06" db="EMBL/GenBank/DDBJ databases">
        <authorList>
            <person name="Kallberg Y."/>
            <person name="Tangrot J."/>
            <person name="Rosling A."/>
        </authorList>
    </citation>
    <scope>NUCLEOTIDE SEQUENCE</scope>
    <source>
        <strain evidence="1">FL130A</strain>
    </source>
</reference>
<organism evidence="1 2">
    <name type="scientific">Ambispora leptoticha</name>
    <dbReference type="NCBI Taxonomy" id="144679"/>
    <lineage>
        <taxon>Eukaryota</taxon>
        <taxon>Fungi</taxon>
        <taxon>Fungi incertae sedis</taxon>
        <taxon>Mucoromycota</taxon>
        <taxon>Glomeromycotina</taxon>
        <taxon>Glomeromycetes</taxon>
        <taxon>Archaeosporales</taxon>
        <taxon>Ambisporaceae</taxon>
        <taxon>Ambispora</taxon>
    </lineage>
</organism>
<name>A0A9N9HZJ8_9GLOM</name>
<dbReference type="AlphaFoldDB" id="A0A9N9HZJ8"/>
<evidence type="ECO:0000313" key="1">
    <source>
        <dbReference type="EMBL" id="CAG8713834.1"/>
    </source>
</evidence>
<evidence type="ECO:0000313" key="2">
    <source>
        <dbReference type="Proteomes" id="UP000789508"/>
    </source>
</evidence>